<evidence type="ECO:0000256" key="1">
    <source>
        <dbReference type="SAM" id="SignalP"/>
    </source>
</evidence>
<dbReference type="SUPFAM" id="SSF53850">
    <property type="entry name" value="Periplasmic binding protein-like II"/>
    <property type="match status" value="1"/>
</dbReference>
<dbReference type="Gene3D" id="3.40.190.10">
    <property type="entry name" value="Periplasmic binding protein-like II"/>
    <property type="match status" value="1"/>
</dbReference>
<evidence type="ECO:0000313" key="3">
    <source>
        <dbReference type="EMBL" id="MYH62733.1"/>
    </source>
</evidence>
<dbReference type="InterPro" id="IPR000914">
    <property type="entry name" value="SBP_5_dom"/>
</dbReference>
<proteinExistence type="predicted"/>
<dbReference type="Pfam" id="PF00496">
    <property type="entry name" value="SBP_bac_5"/>
    <property type="match status" value="1"/>
</dbReference>
<gene>
    <name evidence="3" type="ORF">F4148_13580</name>
</gene>
<keyword evidence="1" id="KW-0732">Signal</keyword>
<dbReference type="AlphaFoldDB" id="A0A6B1FZW4"/>
<protein>
    <recommendedName>
        <fullName evidence="2">Solute-binding protein family 5 domain-containing protein</fullName>
    </recommendedName>
</protein>
<dbReference type="EMBL" id="VYDA01000487">
    <property type="protein sequence ID" value="MYH62733.1"/>
    <property type="molecule type" value="Genomic_DNA"/>
</dbReference>
<dbReference type="PANTHER" id="PTHR30290">
    <property type="entry name" value="PERIPLASMIC BINDING COMPONENT OF ABC TRANSPORTER"/>
    <property type="match status" value="1"/>
</dbReference>
<reference evidence="3" key="1">
    <citation type="submission" date="2019-09" db="EMBL/GenBank/DDBJ databases">
        <title>Characterisation of the sponge microbiome using genome-centric metagenomics.</title>
        <authorList>
            <person name="Engelberts J.P."/>
            <person name="Robbins S.J."/>
            <person name="De Goeij J.M."/>
            <person name="Aranda M."/>
            <person name="Bell S.C."/>
            <person name="Webster N.S."/>
        </authorList>
    </citation>
    <scope>NUCLEOTIDE SEQUENCE</scope>
    <source>
        <strain evidence="3">SB0675_bin_29</strain>
    </source>
</reference>
<dbReference type="GO" id="GO:0015833">
    <property type="term" value="P:peptide transport"/>
    <property type="evidence" value="ECO:0007669"/>
    <property type="project" value="TreeGrafter"/>
</dbReference>
<dbReference type="PROSITE" id="PS51257">
    <property type="entry name" value="PROKAR_LIPOPROTEIN"/>
    <property type="match status" value="1"/>
</dbReference>
<dbReference type="Gene3D" id="3.10.105.10">
    <property type="entry name" value="Dipeptide-binding Protein, Domain 3"/>
    <property type="match status" value="1"/>
</dbReference>
<organism evidence="3">
    <name type="scientific">Caldilineaceae bacterium SB0675_bin_29</name>
    <dbReference type="NCBI Taxonomy" id="2605266"/>
    <lineage>
        <taxon>Bacteria</taxon>
        <taxon>Bacillati</taxon>
        <taxon>Chloroflexota</taxon>
        <taxon>Caldilineae</taxon>
        <taxon>Caldilineales</taxon>
        <taxon>Caldilineaceae</taxon>
    </lineage>
</organism>
<feature type="domain" description="Solute-binding protein family 5" evidence="2">
    <location>
        <begin position="120"/>
        <end position="499"/>
    </location>
</feature>
<dbReference type="GO" id="GO:0042597">
    <property type="term" value="C:periplasmic space"/>
    <property type="evidence" value="ECO:0007669"/>
    <property type="project" value="UniProtKB-ARBA"/>
</dbReference>
<sequence>MTVHRRARVFSWLSVVTIFAMILAGCGAAVAPAPAEPAAEPAADEAPAAEMAGPEAPMLAEMVAAGTLPPLEERLPADVLVLQPEDSIGQYGGTLRGPHAWDVFFEQGLLQRLHNDRDTFMPQVAMGWDWADDFTSITFHLRAGMKWSDGHPYGADDILFWWNDIVQSKYNVQAYRVSGMNPETDTVVKVDDSTVRFEFAEPRPAFLVSSRGAWSYGFYGLPAHYFKQFHPDYNDTAADKAQEEFDKLRDVLHQNQWIVRDPNAPTVNAWKSVDYKEGQYVLFERNPYYFGVDPEGNQLPYIDYIEGLDKYDGDAELLKAKTLAGETDILFRVVRPSDFPVFKEKEEELGIQINFFDDVFNGRQTFMINQNYIGDAAISELLHTADFRRALSLALDRELMNESIHLGLGRPGHGFSPPGVFDEAIDGAYATRDPDAANALLDGIGLDQRDSDGLRTFPDGSQLTITLMFRSGWGIGSDETAEIAMDNWREIGLRVAAKPV</sequence>
<feature type="signal peptide" evidence="1">
    <location>
        <begin position="1"/>
        <end position="31"/>
    </location>
</feature>
<dbReference type="GO" id="GO:1904680">
    <property type="term" value="F:peptide transmembrane transporter activity"/>
    <property type="evidence" value="ECO:0007669"/>
    <property type="project" value="TreeGrafter"/>
</dbReference>
<comment type="caution">
    <text evidence="3">The sequence shown here is derived from an EMBL/GenBank/DDBJ whole genome shotgun (WGS) entry which is preliminary data.</text>
</comment>
<dbReference type="PANTHER" id="PTHR30290:SF62">
    <property type="entry name" value="OLIGOPEPTIDE ABC TRANSPORTER, PERIPLASMIC OLIGOPEPTIDE-BINDING PROTEIN"/>
    <property type="match status" value="1"/>
</dbReference>
<evidence type="ECO:0000259" key="2">
    <source>
        <dbReference type="Pfam" id="PF00496"/>
    </source>
</evidence>
<accession>A0A6B1FZW4</accession>
<dbReference type="GO" id="GO:0043190">
    <property type="term" value="C:ATP-binding cassette (ABC) transporter complex"/>
    <property type="evidence" value="ECO:0007669"/>
    <property type="project" value="InterPro"/>
</dbReference>
<dbReference type="InterPro" id="IPR039424">
    <property type="entry name" value="SBP_5"/>
</dbReference>
<name>A0A6B1FZW4_9CHLR</name>
<feature type="chain" id="PRO_5025587409" description="Solute-binding protein family 5 domain-containing protein" evidence="1">
    <location>
        <begin position="32"/>
        <end position="500"/>
    </location>
</feature>